<evidence type="ECO:0000313" key="3">
    <source>
        <dbReference type="Proteomes" id="UP001234178"/>
    </source>
</evidence>
<gene>
    <name evidence="2" type="ORF">OUZ56_031061</name>
</gene>
<evidence type="ECO:0000313" key="2">
    <source>
        <dbReference type="EMBL" id="KAK4016103.1"/>
    </source>
</evidence>
<evidence type="ECO:0008006" key="4">
    <source>
        <dbReference type="Google" id="ProtNLM"/>
    </source>
</evidence>
<organism evidence="2 3">
    <name type="scientific">Daphnia magna</name>
    <dbReference type="NCBI Taxonomy" id="35525"/>
    <lineage>
        <taxon>Eukaryota</taxon>
        <taxon>Metazoa</taxon>
        <taxon>Ecdysozoa</taxon>
        <taxon>Arthropoda</taxon>
        <taxon>Crustacea</taxon>
        <taxon>Branchiopoda</taxon>
        <taxon>Diplostraca</taxon>
        <taxon>Cladocera</taxon>
        <taxon>Anomopoda</taxon>
        <taxon>Daphniidae</taxon>
        <taxon>Daphnia</taxon>
    </lineage>
</organism>
<sequence length="186" mass="20670">MDRVCCSIATLHRASHPLRFACLFGLVGCECSSWPPPPWPDVPPPFFFARPTPLANQISARVGRRRRHDAAIIQRIRIRPSFHIQNSELPVFAAVSIGISGWQRHRTGTGPALCPNSWMTQEAADEDEDDDDGDERKVAKWPDGLPPQNGSSVISVQLLLRVLTRRSDRDGLLCGPTQDGRSRPLC</sequence>
<dbReference type="Proteomes" id="UP001234178">
    <property type="component" value="Unassembled WGS sequence"/>
</dbReference>
<protein>
    <recommendedName>
        <fullName evidence="4">Secreted protein</fullName>
    </recommendedName>
</protein>
<proteinExistence type="predicted"/>
<feature type="region of interest" description="Disordered" evidence="1">
    <location>
        <begin position="122"/>
        <end position="152"/>
    </location>
</feature>
<dbReference type="EMBL" id="JAOYFB010000005">
    <property type="protein sequence ID" value="KAK4016103.1"/>
    <property type="molecule type" value="Genomic_DNA"/>
</dbReference>
<keyword evidence="3" id="KW-1185">Reference proteome</keyword>
<accession>A0ABQ9ZTH5</accession>
<evidence type="ECO:0000256" key="1">
    <source>
        <dbReference type="SAM" id="MobiDB-lite"/>
    </source>
</evidence>
<feature type="compositionally biased region" description="Acidic residues" evidence="1">
    <location>
        <begin position="123"/>
        <end position="133"/>
    </location>
</feature>
<comment type="caution">
    <text evidence="2">The sequence shown here is derived from an EMBL/GenBank/DDBJ whole genome shotgun (WGS) entry which is preliminary data.</text>
</comment>
<reference evidence="2 3" key="1">
    <citation type="journal article" date="2023" name="Nucleic Acids Res.">
        <title>The hologenome of Daphnia magna reveals possible DNA methylation and microbiome-mediated evolution of the host genome.</title>
        <authorList>
            <person name="Chaturvedi A."/>
            <person name="Li X."/>
            <person name="Dhandapani V."/>
            <person name="Marshall H."/>
            <person name="Kissane S."/>
            <person name="Cuenca-Cambronero M."/>
            <person name="Asole G."/>
            <person name="Calvet F."/>
            <person name="Ruiz-Romero M."/>
            <person name="Marangio P."/>
            <person name="Guigo R."/>
            <person name="Rago D."/>
            <person name="Mirbahai L."/>
            <person name="Eastwood N."/>
            <person name="Colbourne J.K."/>
            <person name="Zhou J."/>
            <person name="Mallon E."/>
            <person name="Orsini L."/>
        </authorList>
    </citation>
    <scope>NUCLEOTIDE SEQUENCE [LARGE SCALE GENOMIC DNA]</scope>
    <source>
        <strain evidence="2">LRV0_1</strain>
    </source>
</reference>
<name>A0ABQ9ZTH5_9CRUS</name>